<dbReference type="PANTHER" id="PTHR30349:SF64">
    <property type="entry name" value="PROPHAGE INTEGRASE INTD-RELATED"/>
    <property type="match status" value="1"/>
</dbReference>
<dbReference type="InterPro" id="IPR002104">
    <property type="entry name" value="Integrase_catalytic"/>
</dbReference>
<evidence type="ECO:0000256" key="2">
    <source>
        <dbReference type="ARBA" id="ARBA00022908"/>
    </source>
</evidence>
<dbReference type="InterPro" id="IPR010998">
    <property type="entry name" value="Integrase_recombinase_N"/>
</dbReference>
<sequence length="308" mass="35497">MNHYLLQFEAWLRNEDKGEKTIRTYLSVLNKFATWYEQTEGKQFEPQDVSTITLQDFRSYLMSALGQKPATVNKAIATLKTFFSWAVDAGHIGNNPAEKVKMKRVQQSYAPKWLTEQEQNRLLYALETERNAFKQARDRAIVFTMLYAGLRVEEVSELKLNHIDIRQGTVTVVNGKGGKYRVIPMHNELKKALKSWLAHRDNSNKPIHQTSEYLFVSERAGQMTTRGIGFMIDVYLERCGLLERSEDGRKIEGQYSCHSLRHTFCKKLVNAGVPIQEVARLAGHDNIQTTMRYVEPSEHDLRKAIQAI</sequence>
<feature type="domain" description="Tyr recombinase" evidence="6">
    <location>
        <begin position="109"/>
        <end position="306"/>
    </location>
</feature>
<evidence type="ECO:0000259" key="7">
    <source>
        <dbReference type="PROSITE" id="PS51900"/>
    </source>
</evidence>
<evidence type="ECO:0000259" key="6">
    <source>
        <dbReference type="PROSITE" id="PS51898"/>
    </source>
</evidence>
<keyword evidence="2" id="KW-0229">DNA integration</keyword>
<accession>A0ABV9Q5H5</accession>
<dbReference type="Proteomes" id="UP001596002">
    <property type="component" value="Unassembled WGS sequence"/>
</dbReference>
<dbReference type="Pfam" id="PF13495">
    <property type="entry name" value="Phage_int_SAM_4"/>
    <property type="match status" value="1"/>
</dbReference>
<evidence type="ECO:0000256" key="3">
    <source>
        <dbReference type="ARBA" id="ARBA00023125"/>
    </source>
</evidence>
<evidence type="ECO:0000313" key="8">
    <source>
        <dbReference type="EMBL" id="MFC4769059.1"/>
    </source>
</evidence>
<keyword evidence="4" id="KW-0233">DNA recombination</keyword>
<dbReference type="PROSITE" id="PS51900">
    <property type="entry name" value="CB"/>
    <property type="match status" value="1"/>
</dbReference>
<protein>
    <submittedName>
        <fullName evidence="8">Tyrosine-type recombinase/integrase</fullName>
    </submittedName>
</protein>
<comment type="caution">
    <text evidence="8">The sequence shown here is derived from an EMBL/GenBank/DDBJ whole genome shotgun (WGS) entry which is preliminary data.</text>
</comment>
<dbReference type="InterPro" id="IPR050090">
    <property type="entry name" value="Tyrosine_recombinase_XerCD"/>
</dbReference>
<dbReference type="Gene3D" id="1.10.443.10">
    <property type="entry name" value="Intergrase catalytic core"/>
    <property type="match status" value="1"/>
</dbReference>
<evidence type="ECO:0000256" key="5">
    <source>
        <dbReference type="PROSITE-ProRule" id="PRU01248"/>
    </source>
</evidence>
<dbReference type="InterPro" id="IPR044068">
    <property type="entry name" value="CB"/>
</dbReference>
<dbReference type="PANTHER" id="PTHR30349">
    <property type="entry name" value="PHAGE INTEGRASE-RELATED"/>
    <property type="match status" value="1"/>
</dbReference>
<dbReference type="RefSeq" id="WP_380027151.1">
    <property type="nucleotide sequence ID" value="NZ_JBHSHC010000116.1"/>
</dbReference>
<name>A0ABV9Q5H5_9BACL</name>
<dbReference type="EMBL" id="JBHSHC010000116">
    <property type="protein sequence ID" value="MFC4769059.1"/>
    <property type="molecule type" value="Genomic_DNA"/>
</dbReference>
<dbReference type="InterPro" id="IPR013762">
    <property type="entry name" value="Integrase-like_cat_sf"/>
</dbReference>
<feature type="domain" description="Core-binding (CB)" evidence="7">
    <location>
        <begin position="1"/>
        <end position="87"/>
    </location>
</feature>
<gene>
    <name evidence="8" type="ORF">ACFO8Q_17130</name>
</gene>
<comment type="similarity">
    <text evidence="1">Belongs to the 'phage' integrase family.</text>
</comment>
<dbReference type="SUPFAM" id="SSF56349">
    <property type="entry name" value="DNA breaking-rejoining enzymes"/>
    <property type="match status" value="1"/>
</dbReference>
<dbReference type="InterPro" id="IPR011010">
    <property type="entry name" value="DNA_brk_join_enz"/>
</dbReference>
<dbReference type="PROSITE" id="PS51898">
    <property type="entry name" value="TYR_RECOMBINASE"/>
    <property type="match status" value="1"/>
</dbReference>
<keyword evidence="9" id="KW-1185">Reference proteome</keyword>
<proteinExistence type="inferred from homology"/>
<dbReference type="Pfam" id="PF00589">
    <property type="entry name" value="Phage_integrase"/>
    <property type="match status" value="1"/>
</dbReference>
<organism evidence="8 9">
    <name type="scientific">Effusibacillus consociatus</name>
    <dbReference type="NCBI Taxonomy" id="1117041"/>
    <lineage>
        <taxon>Bacteria</taxon>
        <taxon>Bacillati</taxon>
        <taxon>Bacillota</taxon>
        <taxon>Bacilli</taxon>
        <taxon>Bacillales</taxon>
        <taxon>Alicyclobacillaceae</taxon>
        <taxon>Effusibacillus</taxon>
    </lineage>
</organism>
<evidence type="ECO:0000256" key="1">
    <source>
        <dbReference type="ARBA" id="ARBA00008857"/>
    </source>
</evidence>
<reference evidence="9" key="1">
    <citation type="journal article" date="2019" name="Int. J. Syst. Evol. Microbiol.">
        <title>The Global Catalogue of Microorganisms (GCM) 10K type strain sequencing project: providing services to taxonomists for standard genome sequencing and annotation.</title>
        <authorList>
            <consortium name="The Broad Institute Genomics Platform"/>
            <consortium name="The Broad Institute Genome Sequencing Center for Infectious Disease"/>
            <person name="Wu L."/>
            <person name="Ma J."/>
        </authorList>
    </citation>
    <scope>NUCLEOTIDE SEQUENCE [LARGE SCALE GENOMIC DNA]</scope>
    <source>
        <strain evidence="9">WYCCWR 12678</strain>
    </source>
</reference>
<dbReference type="Gene3D" id="1.10.150.130">
    <property type="match status" value="1"/>
</dbReference>
<dbReference type="InterPro" id="IPR004107">
    <property type="entry name" value="Integrase_SAM-like_N"/>
</dbReference>
<keyword evidence="3 5" id="KW-0238">DNA-binding</keyword>
<evidence type="ECO:0000313" key="9">
    <source>
        <dbReference type="Proteomes" id="UP001596002"/>
    </source>
</evidence>
<evidence type="ECO:0000256" key="4">
    <source>
        <dbReference type="ARBA" id="ARBA00023172"/>
    </source>
</evidence>